<gene>
    <name evidence="2" type="ORF">SDC9_174705</name>
</gene>
<name>A0A645GKM5_9ZZZZ</name>
<protein>
    <submittedName>
        <fullName evidence="2">Uncharacterized protein</fullName>
    </submittedName>
</protein>
<evidence type="ECO:0000256" key="1">
    <source>
        <dbReference type="SAM" id="MobiDB-lite"/>
    </source>
</evidence>
<feature type="region of interest" description="Disordered" evidence="1">
    <location>
        <begin position="56"/>
        <end position="75"/>
    </location>
</feature>
<dbReference type="EMBL" id="VSSQ01077103">
    <property type="protein sequence ID" value="MPN27275.1"/>
    <property type="molecule type" value="Genomic_DNA"/>
</dbReference>
<sequence>MRRITKSLKSLSENGSINNLVNGIDSISRTNIDIPVIWVVKAENRIIIIKEFTSGAGRKRKQKRDPRFPGLQREF</sequence>
<proteinExistence type="predicted"/>
<evidence type="ECO:0000313" key="2">
    <source>
        <dbReference type="EMBL" id="MPN27275.1"/>
    </source>
</evidence>
<dbReference type="AlphaFoldDB" id="A0A645GKM5"/>
<organism evidence="2">
    <name type="scientific">bioreactor metagenome</name>
    <dbReference type="NCBI Taxonomy" id="1076179"/>
    <lineage>
        <taxon>unclassified sequences</taxon>
        <taxon>metagenomes</taxon>
        <taxon>ecological metagenomes</taxon>
    </lineage>
</organism>
<comment type="caution">
    <text evidence="2">The sequence shown here is derived from an EMBL/GenBank/DDBJ whole genome shotgun (WGS) entry which is preliminary data.</text>
</comment>
<accession>A0A645GKM5</accession>
<reference evidence="2" key="1">
    <citation type="submission" date="2019-08" db="EMBL/GenBank/DDBJ databases">
        <authorList>
            <person name="Kucharzyk K."/>
            <person name="Murdoch R.W."/>
            <person name="Higgins S."/>
            <person name="Loffler F."/>
        </authorList>
    </citation>
    <scope>NUCLEOTIDE SEQUENCE</scope>
</reference>